<organism evidence="1 2">
    <name type="scientific">Glossina brevipalpis</name>
    <dbReference type="NCBI Taxonomy" id="37001"/>
    <lineage>
        <taxon>Eukaryota</taxon>
        <taxon>Metazoa</taxon>
        <taxon>Ecdysozoa</taxon>
        <taxon>Arthropoda</taxon>
        <taxon>Hexapoda</taxon>
        <taxon>Insecta</taxon>
        <taxon>Pterygota</taxon>
        <taxon>Neoptera</taxon>
        <taxon>Endopterygota</taxon>
        <taxon>Diptera</taxon>
        <taxon>Brachycera</taxon>
        <taxon>Muscomorpha</taxon>
        <taxon>Hippoboscoidea</taxon>
        <taxon>Glossinidae</taxon>
        <taxon>Glossina</taxon>
    </lineage>
</organism>
<name>A0A1A9WHP2_9MUSC</name>
<protein>
    <submittedName>
        <fullName evidence="1">Uncharacterized protein</fullName>
    </submittedName>
</protein>
<dbReference type="Proteomes" id="UP000091820">
    <property type="component" value="Unassembled WGS sequence"/>
</dbReference>
<dbReference type="AlphaFoldDB" id="A0A1A9WHP2"/>
<proteinExistence type="predicted"/>
<accession>A0A1A9WHP2</accession>
<reference evidence="2" key="1">
    <citation type="submission" date="2014-03" db="EMBL/GenBank/DDBJ databases">
        <authorList>
            <person name="Aksoy S."/>
            <person name="Warren W."/>
            <person name="Wilson R.K."/>
        </authorList>
    </citation>
    <scope>NUCLEOTIDE SEQUENCE [LARGE SCALE GENOMIC DNA]</scope>
    <source>
        <strain evidence="2">IAEA</strain>
    </source>
</reference>
<evidence type="ECO:0000313" key="2">
    <source>
        <dbReference type="Proteomes" id="UP000091820"/>
    </source>
</evidence>
<reference evidence="1" key="2">
    <citation type="submission" date="2020-05" db="UniProtKB">
        <authorList>
            <consortium name="EnsemblMetazoa"/>
        </authorList>
    </citation>
    <scope>IDENTIFICATION</scope>
    <source>
        <strain evidence="1">IAEA</strain>
    </source>
</reference>
<dbReference type="EnsemblMetazoa" id="GBRI020215-RA">
    <property type="protein sequence ID" value="GBRI020215-PA"/>
    <property type="gene ID" value="GBRI020215"/>
</dbReference>
<keyword evidence="2" id="KW-1185">Reference proteome</keyword>
<dbReference type="VEuPathDB" id="VectorBase:GBRI020215"/>
<evidence type="ECO:0000313" key="1">
    <source>
        <dbReference type="EnsemblMetazoa" id="GBRI020215-PA"/>
    </source>
</evidence>
<sequence>MNRHCRRRCRSRVRSHCSRRRRSRSHSHLILPSSLYSLSFHSMAGWLVACVFSSCCCCCAAGANVVFRFNTLGTTKIRKNTKTYLHGNANKARRKANGSIKKTTNKTVQQQTRNKFMVERMSSSSSSSSSFNILVYNFALMMRFFFLYSSRSSSSLIGTNSKVIFKLTNSH</sequence>